<gene>
    <name evidence="2" type="ORF">SAMN05421736_101791</name>
</gene>
<dbReference type="AlphaFoldDB" id="A0A1H3IDC8"/>
<evidence type="ECO:0000313" key="3">
    <source>
        <dbReference type="Proteomes" id="UP000198935"/>
    </source>
</evidence>
<dbReference type="PROSITE" id="PS51257">
    <property type="entry name" value="PROKAR_LIPOPROTEIN"/>
    <property type="match status" value="1"/>
</dbReference>
<feature type="chain" id="PRO_5011638949" evidence="1">
    <location>
        <begin position="26"/>
        <end position="154"/>
    </location>
</feature>
<proteinExistence type="predicted"/>
<organism evidence="2 3">
    <name type="scientific">Evansella caseinilytica</name>
    <dbReference type="NCBI Taxonomy" id="1503961"/>
    <lineage>
        <taxon>Bacteria</taxon>
        <taxon>Bacillati</taxon>
        <taxon>Bacillota</taxon>
        <taxon>Bacilli</taxon>
        <taxon>Bacillales</taxon>
        <taxon>Bacillaceae</taxon>
        <taxon>Evansella</taxon>
    </lineage>
</organism>
<sequence>MRIIRFFLMLTILVLAGCQNTQSNSAEELDDELSGDAYLAKEYIEEQGYEVAAFEGKGFTYTLTEELLKELPYRLDWNLPGNNPEKAMNKNVTVYTFIVRNHPLAHYNDGEQTAAEETVIAIHVAENEVVAGTSSPIFEIETDGGEIWNIHGEK</sequence>
<name>A0A1H3IDC8_9BACI</name>
<dbReference type="STRING" id="1503961.SAMN05421736_101791"/>
<keyword evidence="3" id="KW-1185">Reference proteome</keyword>
<reference evidence="3" key="1">
    <citation type="submission" date="2016-10" db="EMBL/GenBank/DDBJ databases">
        <authorList>
            <person name="Varghese N."/>
            <person name="Submissions S."/>
        </authorList>
    </citation>
    <scope>NUCLEOTIDE SEQUENCE [LARGE SCALE GENOMIC DNA]</scope>
    <source>
        <strain evidence="3">SP</strain>
    </source>
</reference>
<evidence type="ECO:0000313" key="2">
    <source>
        <dbReference type="EMBL" id="SDY25716.1"/>
    </source>
</evidence>
<keyword evidence="1" id="KW-0732">Signal</keyword>
<dbReference type="EMBL" id="FNPI01000001">
    <property type="protein sequence ID" value="SDY25716.1"/>
    <property type="molecule type" value="Genomic_DNA"/>
</dbReference>
<accession>A0A1H3IDC8</accession>
<protein>
    <submittedName>
        <fullName evidence="2">Uncharacterized protein</fullName>
    </submittedName>
</protein>
<evidence type="ECO:0000256" key="1">
    <source>
        <dbReference type="SAM" id="SignalP"/>
    </source>
</evidence>
<feature type="signal peptide" evidence="1">
    <location>
        <begin position="1"/>
        <end position="25"/>
    </location>
</feature>
<dbReference type="Proteomes" id="UP000198935">
    <property type="component" value="Unassembled WGS sequence"/>
</dbReference>
<dbReference type="OrthoDB" id="1904509at2"/>